<keyword evidence="3" id="KW-1185">Reference proteome</keyword>
<name>A0A974WED3_9BACT</name>
<protein>
    <submittedName>
        <fullName evidence="2">Uncharacterized protein</fullName>
    </submittedName>
</protein>
<organism evidence="2 3">
    <name type="scientific">Fulvivirga lutea</name>
    <dbReference type="NCBI Taxonomy" id="2810512"/>
    <lineage>
        <taxon>Bacteria</taxon>
        <taxon>Pseudomonadati</taxon>
        <taxon>Bacteroidota</taxon>
        <taxon>Cytophagia</taxon>
        <taxon>Cytophagales</taxon>
        <taxon>Fulvivirgaceae</taxon>
        <taxon>Fulvivirga</taxon>
    </lineage>
</organism>
<dbReference type="Pfam" id="PF16328">
    <property type="entry name" value="DUF4961"/>
    <property type="match status" value="1"/>
</dbReference>
<dbReference type="KEGG" id="fuv:JR347_11520"/>
<gene>
    <name evidence="2" type="ORF">JR347_11520</name>
</gene>
<proteinExistence type="predicted"/>
<reference evidence="2" key="1">
    <citation type="submission" date="2021-02" db="EMBL/GenBank/DDBJ databases">
        <title>Fulvivirga sp. S481 isolated from sea water.</title>
        <authorList>
            <person name="Bae S.S."/>
            <person name="Baek K."/>
        </authorList>
    </citation>
    <scope>NUCLEOTIDE SEQUENCE</scope>
    <source>
        <strain evidence="2">S481</strain>
    </source>
</reference>
<feature type="chain" id="PRO_5036755615" evidence="1">
    <location>
        <begin position="20"/>
        <end position="273"/>
    </location>
</feature>
<accession>A0A974WED3</accession>
<dbReference type="InterPro" id="IPR032522">
    <property type="entry name" value="DUF4961"/>
</dbReference>
<feature type="signal peptide" evidence="1">
    <location>
        <begin position="1"/>
        <end position="19"/>
    </location>
</feature>
<dbReference type="EMBL" id="CP070608">
    <property type="protein sequence ID" value="QSE96240.1"/>
    <property type="molecule type" value="Genomic_DNA"/>
</dbReference>
<evidence type="ECO:0000313" key="3">
    <source>
        <dbReference type="Proteomes" id="UP000662783"/>
    </source>
</evidence>
<evidence type="ECO:0000256" key="1">
    <source>
        <dbReference type="SAM" id="SignalP"/>
    </source>
</evidence>
<dbReference type="RefSeq" id="WP_205720757.1">
    <property type="nucleotide sequence ID" value="NZ_CP070608.1"/>
</dbReference>
<evidence type="ECO:0000313" key="2">
    <source>
        <dbReference type="EMBL" id="QSE96240.1"/>
    </source>
</evidence>
<dbReference type="Proteomes" id="UP000662783">
    <property type="component" value="Chromosome"/>
</dbReference>
<dbReference type="AlphaFoldDB" id="A0A974WED3"/>
<keyword evidence="1" id="KW-0732">Signal</keyword>
<sequence>MKNIAIFILFIVVAFNASAQLVRTNPAVFTAEDEVTFTIDASLSSNESLVGFNGDVWAWVFISSGCTANCDAPSNINPAGGPETDPAKMTRDPDNPDVYSITFVPTEFFGKSPGEIQQIGFVLKSVDWGDGIQTQDFTVDVTPIEFVPNENRSFPSKFTQEDIVTIYFDQSLSDDNAVNDLNEVFVFPVADIRRANGTLESDFEIVSEDEVINTPSLQMTKRGYKLFSLTIIPENLFQLGTGDEIISIKYNYVSSDGLRKSATRHELFLLSLD</sequence>